<name>A0A0R0CV20_9GAMM</name>
<dbReference type="PANTHER" id="PTHR30344:SF1">
    <property type="entry name" value="6-PHOSPHOGLUCONOLACTONASE"/>
    <property type="match status" value="1"/>
</dbReference>
<keyword evidence="2" id="KW-0313">Glucose metabolism</keyword>
<keyword evidence="4" id="KW-1185">Reference proteome</keyword>
<gene>
    <name evidence="3" type="ORF">ABB29_07540</name>
</gene>
<accession>A0A0R0CV20</accession>
<dbReference type="GO" id="GO:0005829">
    <property type="term" value="C:cytosol"/>
    <property type="evidence" value="ECO:0007669"/>
    <property type="project" value="TreeGrafter"/>
</dbReference>
<organism evidence="3 4">
    <name type="scientific">Pseudoxanthomonas dokdonensis</name>
    <dbReference type="NCBI Taxonomy" id="344882"/>
    <lineage>
        <taxon>Bacteria</taxon>
        <taxon>Pseudomonadati</taxon>
        <taxon>Pseudomonadota</taxon>
        <taxon>Gammaproteobacteria</taxon>
        <taxon>Lysobacterales</taxon>
        <taxon>Lysobacteraceae</taxon>
        <taxon>Pseudoxanthomonas</taxon>
    </lineage>
</organism>
<sequence>MLNSHVYVSSNEVNNHVIHFARRSDGSLVEVEKIATGGAGTGEFKPLSGQASAPDTLASAGAITMSRDWRQLFIVNAGDNSVSSFSVADDGKLTQIDRQPTGESGRPSSLSYDDHSNTLYVLHTFGPNHIRSFKVDAGKLVNTGISTTVNTGQLQRRVPVQITVSPDGRFVLVNVLYNDFSPPGTTPKVRVSANEDNTNGLMVFPIADDGTLGTPVINDAGGAEPFALVFLNGSSDTFVNTLAKSDGVVLGKLHADGTVNVSKLASATLDTTEAPADVCWISLSPDNKFAYATNFVRGDLTSYRIDGDSIAGARDGLGKVEGDGTFIADGKVSSGPVDSWASKDGYLYQMYPNASKLVAYRMNGEELEAVDSVSIPYNGSIGITGY</sequence>
<dbReference type="SUPFAM" id="SSF50974">
    <property type="entry name" value="Nitrous oxide reductase, N-terminal domain"/>
    <property type="match status" value="1"/>
</dbReference>
<dbReference type="InterPro" id="IPR015943">
    <property type="entry name" value="WD40/YVTN_repeat-like_dom_sf"/>
</dbReference>
<dbReference type="InterPro" id="IPR019405">
    <property type="entry name" value="Lactonase_7-beta_prop"/>
</dbReference>
<evidence type="ECO:0000313" key="4">
    <source>
        <dbReference type="Proteomes" id="UP000052052"/>
    </source>
</evidence>
<evidence type="ECO:0000256" key="1">
    <source>
        <dbReference type="ARBA" id="ARBA00005564"/>
    </source>
</evidence>
<comment type="similarity">
    <text evidence="1">Belongs to the cycloisomerase 2 family.</text>
</comment>
<reference evidence="3 4" key="1">
    <citation type="submission" date="2015-05" db="EMBL/GenBank/DDBJ databases">
        <title>Genome sequencing and analysis of members of genus Stenotrophomonas.</title>
        <authorList>
            <person name="Patil P.P."/>
            <person name="Midha S."/>
            <person name="Patil P.B."/>
        </authorList>
    </citation>
    <scope>NUCLEOTIDE SEQUENCE [LARGE SCALE GENOMIC DNA]</scope>
    <source>
        <strain evidence="3 4">DSM 21858</strain>
    </source>
</reference>
<protein>
    <recommendedName>
        <fullName evidence="5">3-carboxymuconate cyclase</fullName>
    </recommendedName>
</protein>
<dbReference type="Gene3D" id="2.130.10.10">
    <property type="entry name" value="YVTN repeat-like/Quinoprotein amine dehydrogenase"/>
    <property type="match status" value="2"/>
</dbReference>
<dbReference type="PANTHER" id="PTHR30344">
    <property type="entry name" value="6-PHOSPHOGLUCONOLACTONASE-RELATED"/>
    <property type="match status" value="1"/>
</dbReference>
<evidence type="ECO:0000256" key="2">
    <source>
        <dbReference type="ARBA" id="ARBA00022526"/>
    </source>
</evidence>
<keyword evidence="2" id="KW-0119">Carbohydrate metabolism</keyword>
<dbReference type="EMBL" id="LDJL01000007">
    <property type="protein sequence ID" value="KRG70202.1"/>
    <property type="molecule type" value="Genomic_DNA"/>
</dbReference>
<dbReference type="STRING" id="344882.ABB29_07540"/>
<dbReference type="GO" id="GO:0017057">
    <property type="term" value="F:6-phosphogluconolactonase activity"/>
    <property type="evidence" value="ECO:0007669"/>
    <property type="project" value="TreeGrafter"/>
</dbReference>
<dbReference type="InterPro" id="IPR050282">
    <property type="entry name" value="Cycloisomerase_2"/>
</dbReference>
<proteinExistence type="inferred from homology"/>
<dbReference type="GO" id="GO:0006006">
    <property type="term" value="P:glucose metabolic process"/>
    <property type="evidence" value="ECO:0007669"/>
    <property type="project" value="UniProtKB-KW"/>
</dbReference>
<comment type="caution">
    <text evidence="3">The sequence shown here is derived from an EMBL/GenBank/DDBJ whole genome shotgun (WGS) entry which is preliminary data.</text>
</comment>
<dbReference type="Pfam" id="PF10282">
    <property type="entry name" value="Lactonase"/>
    <property type="match status" value="1"/>
</dbReference>
<dbReference type="AlphaFoldDB" id="A0A0R0CV20"/>
<evidence type="ECO:0008006" key="5">
    <source>
        <dbReference type="Google" id="ProtNLM"/>
    </source>
</evidence>
<evidence type="ECO:0000313" key="3">
    <source>
        <dbReference type="EMBL" id="KRG70202.1"/>
    </source>
</evidence>
<dbReference type="Proteomes" id="UP000052052">
    <property type="component" value="Unassembled WGS sequence"/>
</dbReference>
<dbReference type="InterPro" id="IPR011045">
    <property type="entry name" value="N2O_reductase_N"/>
</dbReference>
<dbReference type="PATRIC" id="fig|344882.3.peg.2854"/>